<proteinExistence type="predicted"/>
<gene>
    <name evidence="1" type="ORF">HGM15179_002338</name>
</gene>
<sequence>MTGTLLLPCLSHSPWQSRPWVGALLHGLASASPKASPREDTALGSLIGREGNKGKNPDLTRVNDHLSTHFGGFWISPQLRAGYACLAVPALCLALGQDVLSLRGLSVSMLGMLMKYGYSCAAQEVELVNIYYKSDTH</sequence>
<accession>A0A8K1LSL2</accession>
<reference evidence="1" key="1">
    <citation type="submission" date="2019-04" db="EMBL/GenBank/DDBJ databases">
        <title>Genome assembly of Zosterops borbonicus 15179.</title>
        <authorList>
            <person name="Leroy T."/>
            <person name="Anselmetti Y."/>
            <person name="Tilak M.-K."/>
            <person name="Nabholz B."/>
        </authorList>
    </citation>
    <scope>NUCLEOTIDE SEQUENCE</scope>
    <source>
        <strain evidence="1">HGM_15179</strain>
        <tissue evidence="1">Muscle</tissue>
    </source>
</reference>
<dbReference type="AlphaFoldDB" id="A0A8K1LSL2"/>
<protein>
    <submittedName>
        <fullName evidence="1">Uncharacterized protein</fullName>
    </submittedName>
</protein>
<evidence type="ECO:0000313" key="2">
    <source>
        <dbReference type="Proteomes" id="UP000796761"/>
    </source>
</evidence>
<name>A0A8K1LSL2_9PASS</name>
<keyword evidence="2" id="KW-1185">Reference proteome</keyword>
<comment type="caution">
    <text evidence="1">The sequence shown here is derived from an EMBL/GenBank/DDBJ whole genome shotgun (WGS) entry which is preliminary data.</text>
</comment>
<dbReference type="Proteomes" id="UP000796761">
    <property type="component" value="Unassembled WGS sequence"/>
</dbReference>
<organism evidence="1 2">
    <name type="scientific">Zosterops borbonicus</name>
    <dbReference type="NCBI Taxonomy" id="364589"/>
    <lineage>
        <taxon>Eukaryota</taxon>
        <taxon>Metazoa</taxon>
        <taxon>Chordata</taxon>
        <taxon>Craniata</taxon>
        <taxon>Vertebrata</taxon>
        <taxon>Euteleostomi</taxon>
        <taxon>Archelosauria</taxon>
        <taxon>Archosauria</taxon>
        <taxon>Dinosauria</taxon>
        <taxon>Saurischia</taxon>
        <taxon>Theropoda</taxon>
        <taxon>Coelurosauria</taxon>
        <taxon>Aves</taxon>
        <taxon>Neognathae</taxon>
        <taxon>Neoaves</taxon>
        <taxon>Telluraves</taxon>
        <taxon>Australaves</taxon>
        <taxon>Passeriformes</taxon>
        <taxon>Sylvioidea</taxon>
        <taxon>Zosteropidae</taxon>
        <taxon>Zosterops</taxon>
    </lineage>
</organism>
<evidence type="ECO:0000313" key="1">
    <source>
        <dbReference type="EMBL" id="TRZ24784.1"/>
    </source>
</evidence>
<dbReference type="EMBL" id="SWJQ01000041">
    <property type="protein sequence ID" value="TRZ24784.1"/>
    <property type="molecule type" value="Genomic_DNA"/>
</dbReference>